<dbReference type="InterPro" id="IPR007387">
    <property type="entry name" value="TRAP_DctQ"/>
</dbReference>
<keyword evidence="7 9" id="KW-0472">Membrane</keyword>
<keyword evidence="6 9" id="KW-1133">Transmembrane helix</keyword>
<keyword evidence="12" id="KW-1185">Reference proteome</keyword>
<organism evidence="11 12">
    <name type="scientific">Georgenia daeguensis</name>
    <dbReference type="NCBI Taxonomy" id="908355"/>
    <lineage>
        <taxon>Bacteria</taxon>
        <taxon>Bacillati</taxon>
        <taxon>Actinomycetota</taxon>
        <taxon>Actinomycetes</taxon>
        <taxon>Micrococcales</taxon>
        <taxon>Bogoriellaceae</taxon>
        <taxon>Georgenia</taxon>
    </lineage>
</organism>
<proteinExistence type="inferred from homology"/>
<keyword evidence="4" id="KW-0997">Cell inner membrane</keyword>
<evidence type="ECO:0000256" key="6">
    <source>
        <dbReference type="ARBA" id="ARBA00022989"/>
    </source>
</evidence>
<dbReference type="PANTHER" id="PTHR35011:SF10">
    <property type="entry name" value="TRAP TRANSPORTER SMALL PERMEASE PROTEIN"/>
    <property type="match status" value="1"/>
</dbReference>
<feature type="transmembrane region" description="Helical" evidence="9">
    <location>
        <begin position="12"/>
        <end position="33"/>
    </location>
</feature>
<accession>A0ABP6UMM7</accession>
<keyword evidence="5 9" id="KW-0812">Transmembrane</keyword>
<feature type="domain" description="Tripartite ATP-independent periplasmic transporters DctQ component" evidence="10">
    <location>
        <begin position="27"/>
        <end position="158"/>
    </location>
</feature>
<keyword evidence="3" id="KW-1003">Cell membrane</keyword>
<feature type="transmembrane region" description="Helical" evidence="9">
    <location>
        <begin position="87"/>
        <end position="107"/>
    </location>
</feature>
<sequence length="200" mass="20592">MIGKLDRAVAKVSNVLGMVSGVVTVLLMAVILADVVHRLGRGSSLVGAYELASALLVVIVFSGISYVERADGNVKVTLLTDRLPVRVAAALRATGTLAALVTVLWFTRATAMEAMASFGVREVQAGVVDFPIWPIRIVIALGFFALVFEFLVRFLKQASLVLVSAPAPAAGVAGNAEGANSDDADSSVLAAAGVAGGERA</sequence>
<comment type="subcellular location">
    <subcellularLocation>
        <location evidence="1">Cell inner membrane</location>
        <topology evidence="1">Multi-pass membrane protein</topology>
    </subcellularLocation>
</comment>
<reference evidence="12" key="1">
    <citation type="journal article" date="2019" name="Int. J. Syst. Evol. Microbiol.">
        <title>The Global Catalogue of Microorganisms (GCM) 10K type strain sequencing project: providing services to taxonomists for standard genome sequencing and annotation.</title>
        <authorList>
            <consortium name="The Broad Institute Genomics Platform"/>
            <consortium name="The Broad Institute Genome Sequencing Center for Infectious Disease"/>
            <person name="Wu L."/>
            <person name="Ma J."/>
        </authorList>
    </citation>
    <scope>NUCLEOTIDE SEQUENCE [LARGE SCALE GENOMIC DNA]</scope>
    <source>
        <strain evidence="12">JCM 17459</strain>
    </source>
</reference>
<evidence type="ECO:0000256" key="4">
    <source>
        <dbReference type="ARBA" id="ARBA00022519"/>
    </source>
</evidence>
<evidence type="ECO:0000256" key="7">
    <source>
        <dbReference type="ARBA" id="ARBA00023136"/>
    </source>
</evidence>
<feature type="transmembrane region" description="Helical" evidence="9">
    <location>
        <begin position="133"/>
        <end position="152"/>
    </location>
</feature>
<evidence type="ECO:0000256" key="5">
    <source>
        <dbReference type="ARBA" id="ARBA00022692"/>
    </source>
</evidence>
<keyword evidence="2" id="KW-0813">Transport</keyword>
<evidence type="ECO:0000256" key="9">
    <source>
        <dbReference type="SAM" id="Phobius"/>
    </source>
</evidence>
<name>A0ABP6UMM7_9MICO</name>
<evidence type="ECO:0000313" key="11">
    <source>
        <dbReference type="EMBL" id="GAA3509179.1"/>
    </source>
</evidence>
<evidence type="ECO:0000256" key="2">
    <source>
        <dbReference type="ARBA" id="ARBA00022448"/>
    </source>
</evidence>
<evidence type="ECO:0000256" key="8">
    <source>
        <dbReference type="ARBA" id="ARBA00038436"/>
    </source>
</evidence>
<comment type="caution">
    <text evidence="11">The sequence shown here is derived from an EMBL/GenBank/DDBJ whole genome shotgun (WGS) entry which is preliminary data.</text>
</comment>
<dbReference type="EMBL" id="BAABBA010000023">
    <property type="protein sequence ID" value="GAA3509179.1"/>
    <property type="molecule type" value="Genomic_DNA"/>
</dbReference>
<evidence type="ECO:0000256" key="1">
    <source>
        <dbReference type="ARBA" id="ARBA00004429"/>
    </source>
</evidence>
<dbReference type="InterPro" id="IPR055348">
    <property type="entry name" value="DctQ"/>
</dbReference>
<feature type="transmembrane region" description="Helical" evidence="9">
    <location>
        <begin position="45"/>
        <end position="67"/>
    </location>
</feature>
<dbReference type="Proteomes" id="UP001499841">
    <property type="component" value="Unassembled WGS sequence"/>
</dbReference>
<evidence type="ECO:0000313" key="12">
    <source>
        <dbReference type="Proteomes" id="UP001499841"/>
    </source>
</evidence>
<dbReference type="PANTHER" id="PTHR35011">
    <property type="entry name" value="2,3-DIKETO-L-GULONATE TRAP TRANSPORTER SMALL PERMEASE PROTEIN YIAM"/>
    <property type="match status" value="1"/>
</dbReference>
<evidence type="ECO:0000256" key="3">
    <source>
        <dbReference type="ARBA" id="ARBA00022475"/>
    </source>
</evidence>
<dbReference type="RefSeq" id="WP_345044144.1">
    <property type="nucleotide sequence ID" value="NZ_BAABBA010000023.1"/>
</dbReference>
<gene>
    <name evidence="11" type="ORF">GCM10022262_35400</name>
</gene>
<dbReference type="Pfam" id="PF04290">
    <property type="entry name" value="DctQ"/>
    <property type="match status" value="1"/>
</dbReference>
<comment type="similarity">
    <text evidence="8">Belongs to the TRAP transporter small permease family.</text>
</comment>
<protein>
    <recommendedName>
        <fullName evidence="10">Tripartite ATP-independent periplasmic transporters DctQ component domain-containing protein</fullName>
    </recommendedName>
</protein>
<evidence type="ECO:0000259" key="10">
    <source>
        <dbReference type="Pfam" id="PF04290"/>
    </source>
</evidence>